<dbReference type="InterPro" id="IPR015915">
    <property type="entry name" value="Kelch-typ_b-propeller"/>
</dbReference>
<dbReference type="SUPFAM" id="SSF117281">
    <property type="entry name" value="Kelch motif"/>
    <property type="match status" value="1"/>
</dbReference>
<feature type="signal peptide" evidence="2">
    <location>
        <begin position="1"/>
        <end position="22"/>
    </location>
</feature>
<dbReference type="PRINTS" id="PR00501">
    <property type="entry name" value="KELCHREPEAT"/>
</dbReference>
<evidence type="ECO:0000256" key="1">
    <source>
        <dbReference type="ARBA" id="ARBA00022441"/>
    </source>
</evidence>
<sequence>MQRHRWCLGVTTLNGMIYAVGGLDSTQINRVAEMLDPRQGEWISLPSMMNRRYYFGLAAVDGLLYAAGGYDGSDLLNSVEVYDPRACRWTTAQPMPKERWQADAAVFRDQIVVVGGLDKSGKALPSAEVVPHIGNFFELIWLAAQFLRMLSHIHPDDRAIDLGRAN</sequence>
<reference evidence="3 4" key="2">
    <citation type="submission" date="2018-11" db="EMBL/GenBank/DDBJ databases">
        <authorList>
            <consortium name="Pathogen Informatics"/>
        </authorList>
    </citation>
    <scope>NUCLEOTIDE SEQUENCE [LARGE SCALE GENOMIC DNA]</scope>
</reference>
<keyword evidence="4" id="KW-1185">Reference proteome</keyword>
<dbReference type="SMART" id="SM00612">
    <property type="entry name" value="Kelch"/>
    <property type="match status" value="2"/>
</dbReference>
<proteinExistence type="predicted"/>
<evidence type="ECO:0000256" key="2">
    <source>
        <dbReference type="SAM" id="SignalP"/>
    </source>
</evidence>
<dbReference type="AlphaFoldDB" id="A0A0N4YIB4"/>
<dbReference type="InterPro" id="IPR006652">
    <property type="entry name" value="Kelch_1"/>
</dbReference>
<keyword evidence="2" id="KW-0732">Signal</keyword>
<dbReference type="PANTHER" id="PTHR46375:SF3">
    <property type="entry name" value="KELCH REPEAT AND BTB DOMAIN-CONTAINING PROTEIN 13"/>
    <property type="match status" value="1"/>
</dbReference>
<reference evidence="5" key="1">
    <citation type="submission" date="2017-02" db="UniProtKB">
        <authorList>
            <consortium name="WormBaseParasite"/>
        </authorList>
    </citation>
    <scope>IDENTIFICATION</scope>
</reference>
<dbReference type="InterPro" id="IPR052392">
    <property type="entry name" value="Kelch-BTB_domain-containing"/>
</dbReference>
<evidence type="ECO:0000313" key="3">
    <source>
        <dbReference type="EMBL" id="VDL80239.1"/>
    </source>
</evidence>
<dbReference type="EMBL" id="UYSL01022312">
    <property type="protein sequence ID" value="VDL80239.1"/>
    <property type="molecule type" value="Genomic_DNA"/>
</dbReference>
<feature type="chain" id="PRO_5043125672" evidence="2">
    <location>
        <begin position="23"/>
        <end position="166"/>
    </location>
</feature>
<organism evidence="5">
    <name type="scientific">Nippostrongylus brasiliensis</name>
    <name type="common">Rat hookworm</name>
    <dbReference type="NCBI Taxonomy" id="27835"/>
    <lineage>
        <taxon>Eukaryota</taxon>
        <taxon>Metazoa</taxon>
        <taxon>Ecdysozoa</taxon>
        <taxon>Nematoda</taxon>
        <taxon>Chromadorea</taxon>
        <taxon>Rhabditida</taxon>
        <taxon>Rhabditina</taxon>
        <taxon>Rhabditomorpha</taxon>
        <taxon>Strongyloidea</taxon>
        <taxon>Heligmosomidae</taxon>
        <taxon>Nippostrongylus</taxon>
    </lineage>
</organism>
<dbReference type="Proteomes" id="UP000271162">
    <property type="component" value="Unassembled WGS sequence"/>
</dbReference>
<keyword evidence="1" id="KW-0880">Kelch repeat</keyword>
<dbReference type="Pfam" id="PF01344">
    <property type="entry name" value="Kelch_1"/>
    <property type="match status" value="2"/>
</dbReference>
<dbReference type="WBParaSite" id="NBR_0001664301-mRNA-1">
    <property type="protein sequence ID" value="NBR_0001664301-mRNA-1"/>
    <property type="gene ID" value="NBR_0001664301"/>
</dbReference>
<dbReference type="Gene3D" id="2.120.10.80">
    <property type="entry name" value="Kelch-type beta propeller"/>
    <property type="match status" value="1"/>
</dbReference>
<dbReference type="PANTHER" id="PTHR46375">
    <property type="entry name" value="KELCH REPEAT AND BTB DOMAIN-CONTAINING PROTEIN 13-RELATED"/>
    <property type="match status" value="1"/>
</dbReference>
<evidence type="ECO:0000313" key="4">
    <source>
        <dbReference type="Proteomes" id="UP000271162"/>
    </source>
</evidence>
<protein>
    <submittedName>
        <fullName evidence="5">Kelch-like protein 7 (inferred by orthology to a human protein)</fullName>
    </submittedName>
</protein>
<dbReference type="OMA" id="NFFELIW"/>
<evidence type="ECO:0000313" key="5">
    <source>
        <dbReference type="WBParaSite" id="NBR_0001664301-mRNA-1"/>
    </source>
</evidence>
<name>A0A0N4YIB4_NIPBR</name>
<dbReference type="STRING" id="27835.A0A0N4YIB4"/>
<accession>A0A0N4YIB4</accession>
<gene>
    <name evidence="3" type="ORF">NBR_LOCUS16644</name>
</gene>